<reference evidence="1 2" key="1">
    <citation type="submission" date="2015-09" db="EMBL/GenBank/DDBJ databases">
        <title>Genome sequence of the marine flavobacterium Croceitalea dokdonensis DOKDO 023 that contains proton- and sodium-pumping rhodopsins.</title>
        <authorList>
            <person name="Kwon S.-K."/>
            <person name="Lee H.K."/>
            <person name="Kwak M.-J."/>
            <person name="Kim J.F."/>
        </authorList>
    </citation>
    <scope>NUCLEOTIDE SEQUENCE [LARGE SCALE GENOMIC DNA]</scope>
    <source>
        <strain evidence="1 2">DOKDO 023</strain>
    </source>
</reference>
<protein>
    <submittedName>
        <fullName evidence="1">Uncharacterized protein</fullName>
    </submittedName>
</protein>
<keyword evidence="2" id="KW-1185">Reference proteome</keyword>
<organism evidence="1 2">
    <name type="scientific">Croceitalea dokdonensis DOKDO 023</name>
    <dbReference type="NCBI Taxonomy" id="1300341"/>
    <lineage>
        <taxon>Bacteria</taxon>
        <taxon>Pseudomonadati</taxon>
        <taxon>Bacteroidota</taxon>
        <taxon>Flavobacteriia</taxon>
        <taxon>Flavobacteriales</taxon>
        <taxon>Flavobacteriaceae</taxon>
        <taxon>Croceitalea</taxon>
    </lineage>
</organism>
<dbReference type="AlphaFoldDB" id="A0A0P7AII0"/>
<gene>
    <name evidence="1" type="ORF">I595_307</name>
</gene>
<evidence type="ECO:0000313" key="1">
    <source>
        <dbReference type="EMBL" id="KPM33403.1"/>
    </source>
</evidence>
<accession>A0A0P7AII0</accession>
<dbReference type="EMBL" id="LDJX01000001">
    <property type="protein sequence ID" value="KPM33403.1"/>
    <property type="molecule type" value="Genomic_DNA"/>
</dbReference>
<evidence type="ECO:0000313" key="2">
    <source>
        <dbReference type="Proteomes" id="UP000050280"/>
    </source>
</evidence>
<comment type="caution">
    <text evidence="1">The sequence shown here is derived from an EMBL/GenBank/DDBJ whole genome shotgun (WGS) entry which is preliminary data.</text>
</comment>
<name>A0A0P7AII0_9FLAO</name>
<proteinExistence type="predicted"/>
<sequence length="52" mass="5881">MHTTLAVKCRSLSMVKDTLKINNHLSAFGQIWTTRISRVRLIATPKARIKAC</sequence>
<dbReference type="Proteomes" id="UP000050280">
    <property type="component" value="Unassembled WGS sequence"/>
</dbReference>